<evidence type="ECO:0000313" key="2">
    <source>
        <dbReference type="Proteomes" id="UP001162164"/>
    </source>
</evidence>
<reference evidence="1" key="1">
    <citation type="journal article" date="2023" name="Insect Mol. Biol.">
        <title>Genome sequencing provides insights into the evolution of gene families encoding plant cell wall-degrading enzymes in longhorned beetles.</title>
        <authorList>
            <person name="Shin N.R."/>
            <person name="Okamura Y."/>
            <person name="Kirsch R."/>
            <person name="Pauchet Y."/>
        </authorList>
    </citation>
    <scope>NUCLEOTIDE SEQUENCE</scope>
    <source>
        <strain evidence="1">MMC_N1</strain>
    </source>
</reference>
<evidence type="ECO:0000313" key="1">
    <source>
        <dbReference type="EMBL" id="KAJ8984500.1"/>
    </source>
</evidence>
<sequence length="90" mass="10270">MAHVYARPHHMLQTEDEVLEIVEDDPSTSTKIGDGFATTNSDNFACSPFHFSCLITRRNSAREPFIGVTKIHHLFAKLNPIKIIFVQFMH</sequence>
<accession>A0ABQ9K4P6</accession>
<keyword evidence="2" id="KW-1185">Reference proteome</keyword>
<comment type="caution">
    <text evidence="1">The sequence shown here is derived from an EMBL/GenBank/DDBJ whole genome shotgun (WGS) entry which is preliminary data.</text>
</comment>
<gene>
    <name evidence="1" type="ORF">NQ317_014590</name>
</gene>
<dbReference type="Proteomes" id="UP001162164">
    <property type="component" value="Unassembled WGS sequence"/>
</dbReference>
<name>A0ABQ9K4P6_9CUCU</name>
<proteinExistence type="predicted"/>
<organism evidence="1 2">
    <name type="scientific">Molorchus minor</name>
    <dbReference type="NCBI Taxonomy" id="1323400"/>
    <lineage>
        <taxon>Eukaryota</taxon>
        <taxon>Metazoa</taxon>
        <taxon>Ecdysozoa</taxon>
        <taxon>Arthropoda</taxon>
        <taxon>Hexapoda</taxon>
        <taxon>Insecta</taxon>
        <taxon>Pterygota</taxon>
        <taxon>Neoptera</taxon>
        <taxon>Endopterygota</taxon>
        <taxon>Coleoptera</taxon>
        <taxon>Polyphaga</taxon>
        <taxon>Cucujiformia</taxon>
        <taxon>Chrysomeloidea</taxon>
        <taxon>Cerambycidae</taxon>
        <taxon>Lamiinae</taxon>
        <taxon>Monochamini</taxon>
        <taxon>Molorchus</taxon>
    </lineage>
</organism>
<dbReference type="EMBL" id="JAPWTJ010000034">
    <property type="protein sequence ID" value="KAJ8984500.1"/>
    <property type="molecule type" value="Genomic_DNA"/>
</dbReference>
<protein>
    <submittedName>
        <fullName evidence="1">Uncharacterized protein</fullName>
    </submittedName>
</protein>